<dbReference type="eggNOG" id="arCOG02053">
    <property type="taxonomic scope" value="Archaea"/>
</dbReference>
<gene>
    <name evidence="3" type="ORF">C496_21984</name>
</gene>
<reference evidence="3 4" key="1">
    <citation type="journal article" date="2014" name="PLoS Genet.">
        <title>Phylogenetically driven sequencing of extremely halophilic archaea reveals strategies for static and dynamic osmo-response.</title>
        <authorList>
            <person name="Becker E.A."/>
            <person name="Seitzer P.M."/>
            <person name="Tritt A."/>
            <person name="Larsen D."/>
            <person name="Krusor M."/>
            <person name="Yao A.I."/>
            <person name="Wu D."/>
            <person name="Madern D."/>
            <person name="Eisen J.A."/>
            <person name="Darling A.E."/>
            <person name="Facciotti M.T."/>
        </authorList>
    </citation>
    <scope>NUCLEOTIDE SEQUENCE [LARGE SCALE GENOMIC DNA]</scope>
    <source>
        <strain evidence="3 4">GA33</strain>
    </source>
</reference>
<dbReference type="InterPro" id="IPR006016">
    <property type="entry name" value="UspA"/>
</dbReference>
<evidence type="ECO:0000259" key="2">
    <source>
        <dbReference type="Pfam" id="PF00582"/>
    </source>
</evidence>
<evidence type="ECO:0000313" key="4">
    <source>
        <dbReference type="Proteomes" id="UP000011599"/>
    </source>
</evidence>
<dbReference type="InterPro" id="IPR006015">
    <property type="entry name" value="Universal_stress_UspA"/>
</dbReference>
<sequence>MISRVLVPMDGSEMSEHALQYALRAHPDAEITVLHVVGGPSPMWGEATALSLADDLEVDAAEHAEPVFERAREIVDAADGDATLETDVQLGHPVRAIINRADDYETVIIGSHGGTVAERLFVGNVAEKVVRRSPVPVTVVR</sequence>
<accession>L9VGQ3</accession>
<dbReference type="STRING" id="1114856.GCA_000383975_01608"/>
<dbReference type="SUPFAM" id="SSF52402">
    <property type="entry name" value="Adenine nucleotide alpha hydrolases-like"/>
    <property type="match status" value="1"/>
</dbReference>
<protein>
    <submittedName>
        <fullName evidence="3">UspA domain-containing protein</fullName>
    </submittedName>
</protein>
<dbReference type="Gene3D" id="3.40.50.620">
    <property type="entry name" value="HUPs"/>
    <property type="match status" value="1"/>
</dbReference>
<name>L9VGQ3_9EURY</name>
<dbReference type="Pfam" id="PF00582">
    <property type="entry name" value="Usp"/>
    <property type="match status" value="1"/>
</dbReference>
<dbReference type="EMBL" id="AOHW01000052">
    <property type="protein sequence ID" value="ELY36269.1"/>
    <property type="molecule type" value="Genomic_DNA"/>
</dbReference>
<evidence type="ECO:0000256" key="1">
    <source>
        <dbReference type="ARBA" id="ARBA00008791"/>
    </source>
</evidence>
<dbReference type="CDD" id="cd00293">
    <property type="entry name" value="USP-like"/>
    <property type="match status" value="1"/>
</dbReference>
<organism evidence="3 4">
    <name type="scientific">Natronorubrum tibetense GA33</name>
    <dbReference type="NCBI Taxonomy" id="1114856"/>
    <lineage>
        <taxon>Archaea</taxon>
        <taxon>Methanobacteriati</taxon>
        <taxon>Methanobacteriota</taxon>
        <taxon>Stenosarchaea group</taxon>
        <taxon>Halobacteria</taxon>
        <taxon>Halobacteriales</taxon>
        <taxon>Natrialbaceae</taxon>
        <taxon>Natronorubrum</taxon>
    </lineage>
</organism>
<comment type="similarity">
    <text evidence="1">Belongs to the universal stress protein A family.</text>
</comment>
<proteinExistence type="inferred from homology"/>
<dbReference type="OrthoDB" id="105697at2157"/>
<dbReference type="Proteomes" id="UP000011599">
    <property type="component" value="Unassembled WGS sequence"/>
</dbReference>
<dbReference type="AlphaFoldDB" id="L9VGQ3"/>
<dbReference type="RefSeq" id="WP_006092670.1">
    <property type="nucleotide sequence ID" value="NZ_AOHW01000052.1"/>
</dbReference>
<feature type="domain" description="UspA" evidence="2">
    <location>
        <begin position="1"/>
        <end position="141"/>
    </location>
</feature>
<comment type="caution">
    <text evidence="3">The sequence shown here is derived from an EMBL/GenBank/DDBJ whole genome shotgun (WGS) entry which is preliminary data.</text>
</comment>
<keyword evidence="4" id="KW-1185">Reference proteome</keyword>
<dbReference type="PRINTS" id="PR01438">
    <property type="entry name" value="UNVRSLSTRESS"/>
</dbReference>
<evidence type="ECO:0000313" key="3">
    <source>
        <dbReference type="EMBL" id="ELY36269.1"/>
    </source>
</evidence>
<dbReference type="InterPro" id="IPR014729">
    <property type="entry name" value="Rossmann-like_a/b/a_fold"/>
</dbReference>
<dbReference type="PANTHER" id="PTHR46268">
    <property type="entry name" value="STRESS RESPONSE PROTEIN NHAX"/>
    <property type="match status" value="1"/>
</dbReference>
<dbReference type="PATRIC" id="fig|1114856.3.peg.4541"/>
<dbReference type="PANTHER" id="PTHR46268:SF24">
    <property type="entry name" value="UNIVERSAL STRESS PROTEIN"/>
    <property type="match status" value="1"/>
</dbReference>